<name>A0A7M2YZJ5_9ACTN</name>
<evidence type="ECO:0000256" key="5">
    <source>
        <dbReference type="ARBA" id="ARBA00022737"/>
    </source>
</evidence>
<feature type="domain" description="CNNM transmembrane" evidence="13">
    <location>
        <begin position="4"/>
        <end position="197"/>
    </location>
</feature>
<evidence type="ECO:0000259" key="12">
    <source>
        <dbReference type="PROSITE" id="PS51371"/>
    </source>
</evidence>
<keyword evidence="5" id="KW-0677">Repeat</keyword>
<dbReference type="PANTHER" id="PTHR43099">
    <property type="entry name" value="UPF0053 PROTEIN YRKA"/>
    <property type="match status" value="1"/>
</dbReference>
<feature type="transmembrane region" description="Helical" evidence="11">
    <location>
        <begin position="12"/>
        <end position="33"/>
    </location>
</feature>
<keyword evidence="3" id="KW-1003">Cell membrane</keyword>
<dbReference type="EMBL" id="QQZY01000002">
    <property type="protein sequence ID" value="RDI75565.1"/>
    <property type="molecule type" value="Genomic_DNA"/>
</dbReference>
<dbReference type="Pfam" id="PF01595">
    <property type="entry name" value="CNNM"/>
    <property type="match status" value="1"/>
</dbReference>
<dbReference type="InterPro" id="IPR016169">
    <property type="entry name" value="FAD-bd_PCMH_sub2"/>
</dbReference>
<dbReference type="Gene3D" id="3.30.465.10">
    <property type="match status" value="1"/>
</dbReference>
<gene>
    <name evidence="14" type="ORF">Gocc_1363</name>
</gene>
<evidence type="ECO:0000259" key="13">
    <source>
        <dbReference type="PROSITE" id="PS51846"/>
    </source>
</evidence>
<comment type="caution">
    <text evidence="14">The sequence shown here is derived from an EMBL/GenBank/DDBJ whole genome shotgun (WGS) entry which is preliminary data.</text>
</comment>
<proteinExistence type="inferred from homology"/>
<evidence type="ECO:0000256" key="1">
    <source>
        <dbReference type="ARBA" id="ARBA00004651"/>
    </source>
</evidence>
<keyword evidence="8 10" id="KW-0472">Membrane</keyword>
<evidence type="ECO:0000256" key="6">
    <source>
        <dbReference type="ARBA" id="ARBA00022989"/>
    </source>
</evidence>
<feature type="domain" description="CBS" evidence="12">
    <location>
        <begin position="216"/>
        <end position="277"/>
    </location>
</feature>
<dbReference type="InterPro" id="IPR044751">
    <property type="entry name" value="Ion_transp-like_CBS"/>
</dbReference>
<dbReference type="AlphaFoldDB" id="A0A7M2YZJ5"/>
<dbReference type="PROSITE" id="PS51846">
    <property type="entry name" value="CNNM"/>
    <property type="match status" value="1"/>
</dbReference>
<dbReference type="Pfam" id="PF03471">
    <property type="entry name" value="CorC_HlyC"/>
    <property type="match status" value="1"/>
</dbReference>
<dbReference type="Pfam" id="PF00571">
    <property type="entry name" value="CBS"/>
    <property type="match status" value="2"/>
</dbReference>
<sequence length="438" mass="48072">MPGFGVSDSVRIALVLSLVLGNAVFVAAEYALVTARRSRLEERAERGSRGARTALNLMDEPVRFISSVQVGITVFGIALGAIGEPLVSRYFDFVSRGIAFAISFAALTYLSVTLGELVPKAIALQKAERIAVALAAPIDVLSRAAYPLVWVLNHSANAALRVLRVKPAPAGMIAFTREDIRHSVAAAEDVGEIQTAEEEMLYKVFDFAEKEASDVMVPRPEVVAISVEMPPEEALRAVLDSPYTRYPVFRESLDDIVGILHVRDLVSALNDRGIADVELAELLRPAYVVPETKDLASLLAEFRRTNQHMSIVVDEYGATQGIVTLEDLLEEIVGEIEDEFDLPDESVERVDETTIRIDGTFPIDDFNEEFGTALEHEDYHTVAGYVFDLLGRAAEPGDEVRSDGLRFTVREVEGSRIQRLEVEFLSAPEHVDENGEAA</sequence>
<dbReference type="InterPro" id="IPR002550">
    <property type="entry name" value="CNNM"/>
</dbReference>
<comment type="subcellular location">
    <subcellularLocation>
        <location evidence="1">Cell membrane</location>
        <topology evidence="1">Multi-pass membrane protein</topology>
    </subcellularLocation>
</comment>
<evidence type="ECO:0000256" key="10">
    <source>
        <dbReference type="PROSITE-ProRule" id="PRU01193"/>
    </source>
</evidence>
<evidence type="ECO:0000256" key="2">
    <source>
        <dbReference type="ARBA" id="ARBA00006337"/>
    </source>
</evidence>
<feature type="transmembrane region" description="Helical" evidence="11">
    <location>
        <begin position="94"/>
        <end position="118"/>
    </location>
</feature>
<feature type="transmembrane region" description="Helical" evidence="11">
    <location>
        <begin position="62"/>
        <end position="82"/>
    </location>
</feature>
<dbReference type="GO" id="GO:0050660">
    <property type="term" value="F:flavin adenine dinucleotide binding"/>
    <property type="evidence" value="ECO:0007669"/>
    <property type="project" value="InterPro"/>
</dbReference>
<dbReference type="PANTHER" id="PTHR43099:SF5">
    <property type="entry name" value="HLYC_CORC FAMILY TRANSPORTER"/>
    <property type="match status" value="1"/>
</dbReference>
<dbReference type="SMART" id="SM00116">
    <property type="entry name" value="CBS"/>
    <property type="match status" value="2"/>
</dbReference>
<dbReference type="InterPro" id="IPR051676">
    <property type="entry name" value="UPF0053_domain"/>
</dbReference>
<dbReference type="FunFam" id="3.10.580.10:FF:000002">
    <property type="entry name" value="Magnesium/cobalt efflux protein CorC"/>
    <property type="match status" value="1"/>
</dbReference>
<evidence type="ECO:0000256" key="9">
    <source>
        <dbReference type="PROSITE-ProRule" id="PRU00703"/>
    </source>
</evidence>
<evidence type="ECO:0000256" key="4">
    <source>
        <dbReference type="ARBA" id="ARBA00022692"/>
    </source>
</evidence>
<evidence type="ECO:0000256" key="3">
    <source>
        <dbReference type="ARBA" id="ARBA00022475"/>
    </source>
</evidence>
<dbReference type="InterPro" id="IPR000644">
    <property type="entry name" value="CBS_dom"/>
</dbReference>
<organism evidence="14 15">
    <name type="scientific">Gaiella occulta</name>
    <dbReference type="NCBI Taxonomy" id="1002870"/>
    <lineage>
        <taxon>Bacteria</taxon>
        <taxon>Bacillati</taxon>
        <taxon>Actinomycetota</taxon>
        <taxon>Thermoleophilia</taxon>
        <taxon>Gaiellales</taxon>
        <taxon>Gaiellaceae</taxon>
        <taxon>Gaiella</taxon>
    </lineage>
</organism>
<evidence type="ECO:0000256" key="7">
    <source>
        <dbReference type="ARBA" id="ARBA00023122"/>
    </source>
</evidence>
<feature type="transmembrane region" description="Helical" evidence="11">
    <location>
        <begin position="130"/>
        <end position="152"/>
    </location>
</feature>
<evidence type="ECO:0000313" key="15">
    <source>
        <dbReference type="Proteomes" id="UP000254134"/>
    </source>
</evidence>
<dbReference type="OrthoDB" id="110231at2"/>
<dbReference type="InterPro" id="IPR005170">
    <property type="entry name" value="Transptr-assoc_dom"/>
</dbReference>
<comment type="similarity">
    <text evidence="2">Belongs to the UPF0053 family.</text>
</comment>
<keyword evidence="15" id="KW-1185">Reference proteome</keyword>
<dbReference type="CDD" id="cd04590">
    <property type="entry name" value="CBS_pair_CorC_HlyC_assoc"/>
    <property type="match status" value="1"/>
</dbReference>
<evidence type="ECO:0000313" key="14">
    <source>
        <dbReference type="EMBL" id="RDI75565.1"/>
    </source>
</evidence>
<evidence type="ECO:0000256" key="8">
    <source>
        <dbReference type="ARBA" id="ARBA00023136"/>
    </source>
</evidence>
<reference evidence="15" key="2">
    <citation type="journal article" date="2019" name="MicrobiologyOpen">
        <title>High-quality draft genome sequence of Gaiella occulta isolated from a 150 meter deep mineral water borehole and comparison with the genome sequences of other deep-branching lineages of the phylum Actinobacteria.</title>
        <authorList>
            <person name="Severino R."/>
            <person name="Froufe H.J.C."/>
            <person name="Barroso C."/>
            <person name="Albuquerque L."/>
            <person name="Lobo-da-Cunha A."/>
            <person name="da Costa M.S."/>
            <person name="Egas C."/>
        </authorList>
    </citation>
    <scope>NUCLEOTIDE SEQUENCE [LARGE SCALE GENOMIC DNA]</scope>
    <source>
        <strain evidence="15">F2-233</strain>
    </source>
</reference>
<dbReference type="GO" id="GO:0005886">
    <property type="term" value="C:plasma membrane"/>
    <property type="evidence" value="ECO:0007669"/>
    <property type="project" value="UniProtKB-SubCell"/>
</dbReference>
<dbReference type="InterPro" id="IPR046342">
    <property type="entry name" value="CBS_dom_sf"/>
</dbReference>
<dbReference type="InterPro" id="IPR036318">
    <property type="entry name" value="FAD-bd_PCMH-like_sf"/>
</dbReference>
<protein>
    <submittedName>
        <fullName evidence="14">CBS domain-containing protein</fullName>
    </submittedName>
</protein>
<accession>A0A7M2YZJ5</accession>
<keyword evidence="4 10" id="KW-0812">Transmembrane</keyword>
<keyword evidence="7 9" id="KW-0129">CBS domain</keyword>
<reference evidence="14 15" key="1">
    <citation type="submission" date="2018-07" db="EMBL/GenBank/DDBJ databases">
        <title>High-quality-draft genome sequence of Gaiella occulta.</title>
        <authorList>
            <person name="Severino R."/>
            <person name="Froufe H.J.C."/>
            <person name="Rainey F.A."/>
            <person name="Barroso C."/>
            <person name="Albuquerque L."/>
            <person name="Lobo-Da-Cunha A."/>
            <person name="Da Costa M.S."/>
            <person name="Egas C."/>
        </authorList>
    </citation>
    <scope>NUCLEOTIDE SEQUENCE [LARGE SCALE GENOMIC DNA]</scope>
    <source>
        <strain evidence="14 15">F2-233</strain>
    </source>
</reference>
<dbReference type="SMART" id="SM01091">
    <property type="entry name" value="CorC_HlyC"/>
    <property type="match status" value="1"/>
</dbReference>
<dbReference type="PROSITE" id="PS51371">
    <property type="entry name" value="CBS"/>
    <property type="match status" value="2"/>
</dbReference>
<keyword evidence="6 10" id="KW-1133">Transmembrane helix</keyword>
<evidence type="ECO:0000256" key="11">
    <source>
        <dbReference type="SAM" id="Phobius"/>
    </source>
</evidence>
<dbReference type="Gene3D" id="3.10.580.10">
    <property type="entry name" value="CBS-domain"/>
    <property type="match status" value="1"/>
</dbReference>
<dbReference type="SUPFAM" id="SSF54631">
    <property type="entry name" value="CBS-domain pair"/>
    <property type="match status" value="1"/>
</dbReference>
<feature type="domain" description="CBS" evidence="12">
    <location>
        <begin position="282"/>
        <end position="339"/>
    </location>
</feature>
<dbReference type="SUPFAM" id="SSF56176">
    <property type="entry name" value="FAD-binding/transporter-associated domain-like"/>
    <property type="match status" value="1"/>
</dbReference>
<dbReference type="Proteomes" id="UP000254134">
    <property type="component" value="Unassembled WGS sequence"/>
</dbReference>